<keyword evidence="5" id="KW-0539">Nucleus</keyword>
<keyword evidence="7" id="KW-1185">Reference proteome</keyword>
<feature type="non-terminal residue" evidence="6">
    <location>
        <position position="1"/>
    </location>
</feature>
<evidence type="ECO:0000313" key="7">
    <source>
        <dbReference type="Proteomes" id="UP000789759"/>
    </source>
</evidence>
<sequence>IRSCIKTLHTTLKRHQTYLDLCECESESPVIPLLDCDTHWNSTYKMLRLAIKMKNVIIRMKDHDKTFSDIPNEEEWKKADNICAILKPFYDCMIFIN</sequence>
<organism evidence="6 7">
    <name type="scientific">Cetraspora pellucida</name>
    <dbReference type="NCBI Taxonomy" id="1433469"/>
    <lineage>
        <taxon>Eukaryota</taxon>
        <taxon>Fungi</taxon>
        <taxon>Fungi incertae sedis</taxon>
        <taxon>Mucoromycota</taxon>
        <taxon>Glomeromycotina</taxon>
        <taxon>Glomeromycetes</taxon>
        <taxon>Diversisporales</taxon>
        <taxon>Gigasporaceae</taxon>
        <taxon>Cetraspora</taxon>
    </lineage>
</organism>
<evidence type="ECO:0000256" key="2">
    <source>
        <dbReference type="ARBA" id="ARBA00022723"/>
    </source>
</evidence>
<gene>
    <name evidence="6" type="ORF">CPELLU_LOCUS11965</name>
</gene>
<dbReference type="Proteomes" id="UP000789759">
    <property type="component" value="Unassembled WGS sequence"/>
</dbReference>
<comment type="subcellular location">
    <subcellularLocation>
        <location evidence="1">Nucleus</location>
    </subcellularLocation>
</comment>
<name>A0A9N9HT06_9GLOM</name>
<dbReference type="PANTHER" id="PTHR46481:SF10">
    <property type="entry name" value="ZINC FINGER BED DOMAIN-CONTAINING PROTEIN 39"/>
    <property type="match status" value="1"/>
</dbReference>
<dbReference type="AlphaFoldDB" id="A0A9N9HT06"/>
<evidence type="ECO:0000256" key="4">
    <source>
        <dbReference type="ARBA" id="ARBA00022833"/>
    </source>
</evidence>
<comment type="caution">
    <text evidence="6">The sequence shown here is derived from an EMBL/GenBank/DDBJ whole genome shotgun (WGS) entry which is preliminary data.</text>
</comment>
<evidence type="ECO:0000256" key="3">
    <source>
        <dbReference type="ARBA" id="ARBA00022771"/>
    </source>
</evidence>
<protein>
    <submittedName>
        <fullName evidence="6">4944_t:CDS:1</fullName>
    </submittedName>
</protein>
<dbReference type="PANTHER" id="PTHR46481">
    <property type="entry name" value="ZINC FINGER BED DOMAIN-CONTAINING PROTEIN 4"/>
    <property type="match status" value="1"/>
</dbReference>
<dbReference type="InterPro" id="IPR012337">
    <property type="entry name" value="RNaseH-like_sf"/>
</dbReference>
<dbReference type="SUPFAM" id="SSF53098">
    <property type="entry name" value="Ribonuclease H-like"/>
    <property type="match status" value="1"/>
</dbReference>
<dbReference type="GO" id="GO:0005634">
    <property type="term" value="C:nucleus"/>
    <property type="evidence" value="ECO:0007669"/>
    <property type="project" value="UniProtKB-SubCell"/>
</dbReference>
<proteinExistence type="predicted"/>
<dbReference type="InterPro" id="IPR052035">
    <property type="entry name" value="ZnF_BED_domain_contain"/>
</dbReference>
<evidence type="ECO:0000313" key="6">
    <source>
        <dbReference type="EMBL" id="CAG8703652.1"/>
    </source>
</evidence>
<keyword evidence="4" id="KW-0862">Zinc</keyword>
<dbReference type="OrthoDB" id="1741548at2759"/>
<reference evidence="6" key="1">
    <citation type="submission" date="2021-06" db="EMBL/GenBank/DDBJ databases">
        <authorList>
            <person name="Kallberg Y."/>
            <person name="Tangrot J."/>
            <person name="Rosling A."/>
        </authorList>
    </citation>
    <scope>NUCLEOTIDE SEQUENCE</scope>
    <source>
        <strain evidence="6">FL966</strain>
    </source>
</reference>
<keyword evidence="2" id="KW-0479">Metal-binding</keyword>
<dbReference type="EMBL" id="CAJVQA010011052">
    <property type="protein sequence ID" value="CAG8703652.1"/>
    <property type="molecule type" value="Genomic_DNA"/>
</dbReference>
<dbReference type="GO" id="GO:0008270">
    <property type="term" value="F:zinc ion binding"/>
    <property type="evidence" value="ECO:0007669"/>
    <property type="project" value="UniProtKB-KW"/>
</dbReference>
<keyword evidence="3" id="KW-0863">Zinc-finger</keyword>
<accession>A0A9N9HT06</accession>
<evidence type="ECO:0000256" key="1">
    <source>
        <dbReference type="ARBA" id="ARBA00004123"/>
    </source>
</evidence>
<evidence type="ECO:0000256" key="5">
    <source>
        <dbReference type="ARBA" id="ARBA00023242"/>
    </source>
</evidence>